<accession>A0ABX5FE79</accession>
<dbReference type="Proteomes" id="UP000242660">
    <property type="component" value="Unassembled WGS sequence"/>
</dbReference>
<dbReference type="InterPro" id="IPR010914">
    <property type="entry name" value="RsgA_GTPase_dom"/>
</dbReference>
<dbReference type="Pfam" id="PF03193">
    <property type="entry name" value="RsgA_GTPase"/>
    <property type="match status" value="1"/>
</dbReference>
<feature type="binding site" evidence="3">
    <location>
        <position position="285"/>
    </location>
    <ligand>
        <name>Zn(2+)</name>
        <dbReference type="ChEBI" id="CHEBI:29105"/>
    </ligand>
</feature>
<dbReference type="InterPro" id="IPR030378">
    <property type="entry name" value="G_CP_dom"/>
</dbReference>
<evidence type="ECO:0000259" key="4">
    <source>
        <dbReference type="PROSITE" id="PS50936"/>
    </source>
</evidence>
<comment type="cofactor">
    <cofactor evidence="3">
        <name>Zn(2+)</name>
        <dbReference type="ChEBI" id="CHEBI:29105"/>
    </cofactor>
    <text evidence="3">Binds 1 zinc ion per subunit.</text>
</comment>
<dbReference type="InterPro" id="IPR012340">
    <property type="entry name" value="NA-bd_OB-fold"/>
</dbReference>
<dbReference type="EC" id="3.6.1.-" evidence="3"/>
<evidence type="ECO:0000259" key="5">
    <source>
        <dbReference type="PROSITE" id="PS51721"/>
    </source>
</evidence>
<organism evidence="6 7">
    <name type="scientific">Candidatus Pandoraea novymonadis</name>
    <dbReference type="NCBI Taxonomy" id="1808959"/>
    <lineage>
        <taxon>Bacteria</taxon>
        <taxon>Pseudomonadati</taxon>
        <taxon>Pseudomonadota</taxon>
        <taxon>Betaproteobacteria</taxon>
        <taxon>Burkholderiales</taxon>
        <taxon>Burkholderiaceae</taxon>
        <taxon>Pandoraea</taxon>
    </lineage>
</organism>
<keyword evidence="3" id="KW-0479">Metal-binding</keyword>
<feature type="domain" description="CP-type G" evidence="5">
    <location>
        <begin position="87"/>
        <end position="248"/>
    </location>
</feature>
<reference evidence="6 7" key="1">
    <citation type="journal article" date="2017" name="Front. Microbiol.">
        <title>Genome of Ca. Pandoraea novymonadis, an Endosymbiotic Bacterium of the Trypanosomatid Novymonas esmeraldas.</title>
        <authorList>
            <person name="Kostygov A.Y."/>
            <person name="Butenko A."/>
            <person name="Nenarokova A."/>
            <person name="Tashyreva D."/>
            <person name="Flegontov P."/>
            <person name="Lukes J."/>
            <person name="Yurchenko V."/>
        </authorList>
    </citation>
    <scope>NUCLEOTIDE SEQUENCE [LARGE SCALE GENOMIC DNA]</scope>
    <source>
        <strain evidence="6 7">E262</strain>
    </source>
</reference>
<evidence type="ECO:0000313" key="6">
    <source>
        <dbReference type="EMBL" id="PSB91976.1"/>
    </source>
</evidence>
<dbReference type="PANTHER" id="PTHR32120">
    <property type="entry name" value="SMALL RIBOSOMAL SUBUNIT BIOGENESIS GTPASE RSGA"/>
    <property type="match status" value="1"/>
</dbReference>
<keyword evidence="2 3" id="KW-0342">GTP-binding</keyword>
<dbReference type="HAMAP" id="MF_01820">
    <property type="entry name" value="GTPase_RsgA"/>
    <property type="match status" value="1"/>
</dbReference>
<keyword evidence="3" id="KW-0694">RNA-binding</keyword>
<dbReference type="Gene3D" id="3.40.50.300">
    <property type="entry name" value="P-loop containing nucleotide triphosphate hydrolases"/>
    <property type="match status" value="1"/>
</dbReference>
<dbReference type="NCBIfam" id="TIGR00157">
    <property type="entry name" value="ribosome small subunit-dependent GTPase A"/>
    <property type="match status" value="1"/>
</dbReference>
<feature type="binding site" evidence="3">
    <location>
        <begin position="190"/>
        <end position="198"/>
    </location>
    <ligand>
        <name>GTP</name>
        <dbReference type="ChEBI" id="CHEBI:37565"/>
    </ligand>
</feature>
<dbReference type="SUPFAM" id="SSF50249">
    <property type="entry name" value="Nucleic acid-binding proteins"/>
    <property type="match status" value="1"/>
</dbReference>
<keyword evidence="7" id="KW-1185">Reference proteome</keyword>
<proteinExistence type="inferred from homology"/>
<feature type="binding site" evidence="3">
    <location>
        <position position="279"/>
    </location>
    <ligand>
        <name>Zn(2+)</name>
        <dbReference type="ChEBI" id="CHEBI:29105"/>
    </ligand>
</feature>
<protein>
    <recommendedName>
        <fullName evidence="3">Small ribosomal subunit biogenesis GTPase RsgA</fullName>
        <ecNumber evidence="3">3.6.1.-</ecNumber>
    </recommendedName>
</protein>
<comment type="subcellular location">
    <subcellularLocation>
        <location evidence="3">Cytoplasm</location>
    </subcellularLocation>
</comment>
<comment type="caution">
    <text evidence="6">The sequence shown here is derived from an EMBL/GenBank/DDBJ whole genome shotgun (WGS) entry which is preliminary data.</text>
</comment>
<dbReference type="RefSeq" id="WP_106181977.1">
    <property type="nucleotide sequence ID" value="NZ_MUHY01000001.1"/>
</dbReference>
<keyword evidence="3" id="KW-0963">Cytoplasm</keyword>
<evidence type="ECO:0000256" key="1">
    <source>
        <dbReference type="ARBA" id="ARBA00022741"/>
    </source>
</evidence>
<dbReference type="InterPro" id="IPR027417">
    <property type="entry name" value="P-loop_NTPase"/>
</dbReference>
<feature type="domain" description="EngC GTPase" evidence="4">
    <location>
        <begin position="97"/>
        <end position="246"/>
    </location>
</feature>
<keyword evidence="3" id="KW-0378">Hydrolase</keyword>
<comment type="function">
    <text evidence="3">One of several proteins that assist in the late maturation steps of the functional core of the 30S ribosomal subunit. Helps release RbfA from mature subunits. May play a role in the assembly of ribosomal proteins into the subunit. Circularly permuted GTPase that catalyzes slow GTP hydrolysis, GTPase activity is stimulated by the 30S ribosomal subunit.</text>
</comment>
<dbReference type="InterPro" id="IPR004881">
    <property type="entry name" value="Ribosome_biogen_GTPase_RsgA"/>
</dbReference>
<keyword evidence="3" id="KW-0699">rRNA-binding</keyword>
<dbReference type="SUPFAM" id="SSF52540">
    <property type="entry name" value="P-loop containing nucleoside triphosphate hydrolases"/>
    <property type="match status" value="1"/>
</dbReference>
<keyword evidence="3" id="KW-0690">Ribosome biogenesis</keyword>
<keyword evidence="1 3" id="KW-0547">Nucleotide-binding</keyword>
<dbReference type="PROSITE" id="PS51721">
    <property type="entry name" value="G_CP"/>
    <property type="match status" value="1"/>
</dbReference>
<dbReference type="CDD" id="cd01854">
    <property type="entry name" value="YjeQ_EngC"/>
    <property type="match status" value="1"/>
</dbReference>
<dbReference type="Gene3D" id="1.10.40.50">
    <property type="entry name" value="Probable gtpase engc, domain 3"/>
    <property type="match status" value="1"/>
</dbReference>
<evidence type="ECO:0000313" key="7">
    <source>
        <dbReference type="Proteomes" id="UP000242660"/>
    </source>
</evidence>
<dbReference type="PROSITE" id="PS51257">
    <property type="entry name" value="PROKAR_LIPOPROTEIN"/>
    <property type="match status" value="1"/>
</dbReference>
<dbReference type="Gene3D" id="2.40.50.140">
    <property type="entry name" value="Nucleic acid-binding proteins"/>
    <property type="match status" value="1"/>
</dbReference>
<evidence type="ECO:0000256" key="2">
    <source>
        <dbReference type="ARBA" id="ARBA00023134"/>
    </source>
</evidence>
<dbReference type="PANTHER" id="PTHR32120:SF11">
    <property type="entry name" value="SMALL RIBOSOMAL SUBUNIT BIOGENESIS GTPASE RSGA 1, MITOCHONDRIAL-RELATED"/>
    <property type="match status" value="1"/>
</dbReference>
<dbReference type="PROSITE" id="PS50936">
    <property type="entry name" value="ENGC_GTPASE"/>
    <property type="match status" value="1"/>
</dbReference>
<gene>
    <name evidence="3 6" type="primary">rsgA</name>
    <name evidence="6" type="ORF">BZL35_00199</name>
</gene>
<evidence type="ECO:0000256" key="3">
    <source>
        <dbReference type="HAMAP-Rule" id="MF_01820"/>
    </source>
</evidence>
<comment type="subunit">
    <text evidence="3">Monomer. Associates with 30S ribosomal subunit, binds 16S rRNA.</text>
</comment>
<keyword evidence="3" id="KW-0862">Zinc</keyword>
<name>A0ABX5FE79_9BURK</name>
<sequence>MKRVNKDQKNNISSQEITPNIPLLQGCVVAAHGRHYVVKFGAENILCFPRGKHSKITVGDQVTWARVSINQGVIEDILPRRKLLHRSDQFKSKLFAANIDQLLISVATEPYFSEDFLGRALVAAEVNDLKPIVILNKIDITKHLSVARDRLALYCTLGYKVLDISIRDNPADARAQLLPYLNGQSTLLLGQSGVGKSTLINLLVPNANVATREISTVINSGKHTTTFTQMFHLSGGGTLIDSPGFQEFGLYHLNKNQLEQGFPEFRGLLNCCRFYNCYHLKEPGCAILQALVEERIQLKRYTLYVKLVHESKQKTLR</sequence>
<feature type="binding site" evidence="3">
    <location>
        <position position="277"/>
    </location>
    <ligand>
        <name>Zn(2+)</name>
        <dbReference type="ChEBI" id="CHEBI:29105"/>
    </ligand>
</feature>
<comment type="similarity">
    <text evidence="3">Belongs to the TRAFAC class YlqF/YawG GTPase family. RsgA subfamily.</text>
</comment>
<dbReference type="EMBL" id="MUHY01000001">
    <property type="protein sequence ID" value="PSB91976.1"/>
    <property type="molecule type" value="Genomic_DNA"/>
</dbReference>
<feature type="binding site" evidence="3">
    <location>
        <begin position="136"/>
        <end position="139"/>
    </location>
    <ligand>
        <name>GTP</name>
        <dbReference type="ChEBI" id="CHEBI:37565"/>
    </ligand>
</feature>
<feature type="binding site" evidence="3">
    <location>
        <position position="272"/>
    </location>
    <ligand>
        <name>Zn(2+)</name>
        <dbReference type="ChEBI" id="CHEBI:29105"/>
    </ligand>
</feature>